<dbReference type="InterPro" id="IPR011989">
    <property type="entry name" value="ARM-like"/>
</dbReference>
<keyword evidence="4" id="KW-0472">Membrane</keyword>
<keyword evidence="2" id="KW-0813">Transport</keyword>
<dbReference type="SUPFAM" id="SSF48371">
    <property type="entry name" value="ARM repeat"/>
    <property type="match status" value="1"/>
</dbReference>
<evidence type="ECO:0000256" key="2">
    <source>
        <dbReference type="ARBA" id="ARBA00022448"/>
    </source>
</evidence>
<keyword evidence="7" id="KW-1185">Reference proteome</keyword>
<dbReference type="PANTHER" id="PTHR22780">
    <property type="entry name" value="ADAPTIN, ALPHA/GAMMA/EPSILON"/>
    <property type="match status" value="1"/>
</dbReference>
<evidence type="ECO:0000259" key="5">
    <source>
        <dbReference type="Pfam" id="PF01602"/>
    </source>
</evidence>
<evidence type="ECO:0000256" key="1">
    <source>
        <dbReference type="ARBA" id="ARBA00004308"/>
    </source>
</evidence>
<dbReference type="InterPro" id="IPR016024">
    <property type="entry name" value="ARM-type_fold"/>
</dbReference>
<keyword evidence="3" id="KW-0653">Protein transport</keyword>
<dbReference type="GO" id="GO:0006886">
    <property type="term" value="P:intracellular protein transport"/>
    <property type="evidence" value="ECO:0007669"/>
    <property type="project" value="InterPro"/>
</dbReference>
<dbReference type="Pfam" id="PF01602">
    <property type="entry name" value="Adaptin_N"/>
    <property type="match status" value="1"/>
</dbReference>
<dbReference type="GO" id="GO:0012505">
    <property type="term" value="C:endomembrane system"/>
    <property type="evidence" value="ECO:0007669"/>
    <property type="project" value="UniProtKB-SubCell"/>
</dbReference>
<evidence type="ECO:0000313" key="6">
    <source>
        <dbReference type="EMBL" id="KHJ76013.1"/>
    </source>
</evidence>
<dbReference type="GO" id="GO:0030117">
    <property type="term" value="C:membrane coat"/>
    <property type="evidence" value="ECO:0007669"/>
    <property type="project" value="InterPro"/>
</dbReference>
<name>A0A0B1RSF7_OESDE</name>
<protein>
    <recommendedName>
        <fullName evidence="5">Clathrin/coatomer adaptor adaptin-like N-terminal domain-containing protein</fullName>
    </recommendedName>
</protein>
<accession>A0A0B1RSF7</accession>
<feature type="domain" description="Clathrin/coatomer adaptor adaptin-like N-terminal" evidence="5">
    <location>
        <begin position="2"/>
        <end position="205"/>
    </location>
</feature>
<dbReference type="Gene3D" id="1.25.10.10">
    <property type="entry name" value="Leucine-rich Repeat Variant"/>
    <property type="match status" value="1"/>
</dbReference>
<sequence length="378" mass="40822">MELCFALMNKTNIANMTKEILIFLETADPEFKSECASKMYVATERFSPNHEWHLDTMITVLRLAGNYVPDEVVSCMIQLISSHGELQHYAAVQLFRAAQPDSTNAQPLLQVAFWTIGEFGDLLLQPADADSAKVEESDVVEVFEHVLPSTLTSLTTKCYAVTALAKLATRFTATVDRIIALVRANQAHLHLELQQRSVEFSRLLDCGDLKYGLLERMPVITHNSLNAAAAPIEDGPSLIEEAPAPQTATVPTSNVDLLDQLAGLGEPVAAAPVQTSTNNDLFDLMGGSAAPTIPATNSVVGGNLLDGLSSVSNPIPPATTAPAVDPFDLLAGFGAPAAAPAPAAKMYVDAFYEILGRIFLPYFNFNVFSFNCTLRVYF</sequence>
<dbReference type="Proteomes" id="UP000053660">
    <property type="component" value="Unassembled WGS sequence"/>
</dbReference>
<dbReference type="InterPro" id="IPR002553">
    <property type="entry name" value="Clathrin/coatomer_adapt-like_N"/>
</dbReference>
<dbReference type="AlphaFoldDB" id="A0A0B1RSF7"/>
<proteinExistence type="predicted"/>
<comment type="subcellular location">
    <subcellularLocation>
        <location evidence="1">Endomembrane system</location>
    </subcellularLocation>
</comment>
<dbReference type="EMBL" id="KN612178">
    <property type="protein sequence ID" value="KHJ76013.1"/>
    <property type="molecule type" value="Genomic_DNA"/>
</dbReference>
<dbReference type="InterPro" id="IPR050840">
    <property type="entry name" value="Adaptor_Complx_Large_Subunit"/>
</dbReference>
<reference evidence="6 7" key="1">
    <citation type="submission" date="2014-03" db="EMBL/GenBank/DDBJ databases">
        <title>Draft genome of the hookworm Oesophagostomum dentatum.</title>
        <authorList>
            <person name="Mitreva M."/>
        </authorList>
    </citation>
    <scope>NUCLEOTIDE SEQUENCE [LARGE SCALE GENOMIC DNA]</scope>
    <source>
        <strain evidence="6 7">OD-Hann</strain>
    </source>
</reference>
<gene>
    <name evidence="6" type="ORF">OESDEN_24368</name>
</gene>
<dbReference type="GO" id="GO:0016192">
    <property type="term" value="P:vesicle-mediated transport"/>
    <property type="evidence" value="ECO:0007669"/>
    <property type="project" value="InterPro"/>
</dbReference>
<evidence type="ECO:0000313" key="7">
    <source>
        <dbReference type="Proteomes" id="UP000053660"/>
    </source>
</evidence>
<evidence type="ECO:0000256" key="4">
    <source>
        <dbReference type="ARBA" id="ARBA00023136"/>
    </source>
</evidence>
<dbReference type="OrthoDB" id="28053at2759"/>
<evidence type="ECO:0000256" key="3">
    <source>
        <dbReference type="ARBA" id="ARBA00022927"/>
    </source>
</evidence>
<organism evidence="6 7">
    <name type="scientific">Oesophagostomum dentatum</name>
    <name type="common">Nodular worm</name>
    <dbReference type="NCBI Taxonomy" id="61180"/>
    <lineage>
        <taxon>Eukaryota</taxon>
        <taxon>Metazoa</taxon>
        <taxon>Ecdysozoa</taxon>
        <taxon>Nematoda</taxon>
        <taxon>Chromadorea</taxon>
        <taxon>Rhabditida</taxon>
        <taxon>Rhabditina</taxon>
        <taxon>Rhabditomorpha</taxon>
        <taxon>Strongyloidea</taxon>
        <taxon>Strongylidae</taxon>
        <taxon>Oesophagostomum</taxon>
    </lineage>
</organism>